<sequence length="693" mass="79360">MSIFRLKLRARVVQTTIVIVLLIVLGYFSILNKKDTEKNSRRIPEKTDSIRAFDKLPYDSLDQHWTIFRSRNPPIAINQLEDTPLTYQKLNVTENFPVPSDFKPKESPVYEHDTLSHDDNSTSLNLHSLLYKSIAPLQYKFGGQDNNDETKYRQQIIQNAFLHAWNSYKRNAYGFDEIHPLTGKPFNSDPKKYQKSPFNGWGATIVDNLDTLLIMGLQDEYEEAREHVNRIDFNYVHSPSGELPTFETNIRYLGGLLSAYDLSGDPLMISRAIELGDILMNAYNTTSHIPSSVLKPNYPPNEEDYTILAESGSMILEFTRLSIITGDYKYFNVAHKAQSVLFGLKSTIAGLLPTHVRLDKEISQTPRSGVFTLGALSDSYYEYLIKLYRLVNTQLTQYSQHYVKAIDSLKEYLILDVPSNIESFEDITVSGEVTSLTLAQHENEGGKILPKWEHLACFSGGMFGLGAKILNRPDDLMLADKLASGCFDMANNTITGLAPESAIFDLSERASNVVHRKPPEKHRPFRYRSMSSIHLGRPEIIESLFVMYRITGDAKWREKAWRMFTSWVSACISLRLYLTTLQARHTYAPHGFSAIENVETERVYKVDNMESFVLAETLKYYYLIFSDQGVISLDDYVLSTEAHPFRLSKSMPEKTFDFPELTSIRGEGTDVQKYLKYLDQTRPKKEDFFKSFL</sequence>
<dbReference type="AlphaFoldDB" id="A0A4T0R8F0"/>
<keyword evidence="9 11" id="KW-0326">Glycosidase</keyword>
<organism evidence="11 12">
    <name type="scientific">Wallemia mellicola</name>
    <dbReference type="NCBI Taxonomy" id="1708541"/>
    <lineage>
        <taxon>Eukaryota</taxon>
        <taxon>Fungi</taxon>
        <taxon>Dikarya</taxon>
        <taxon>Basidiomycota</taxon>
        <taxon>Wallemiomycotina</taxon>
        <taxon>Wallemiomycetes</taxon>
        <taxon>Wallemiales</taxon>
        <taxon>Wallemiaceae</taxon>
        <taxon>Wallemia</taxon>
    </lineage>
</organism>
<evidence type="ECO:0000313" key="12">
    <source>
        <dbReference type="Proteomes" id="UP000305647"/>
    </source>
</evidence>
<feature type="active site" evidence="6">
    <location>
        <position position="539"/>
    </location>
</feature>
<dbReference type="GO" id="GO:0004571">
    <property type="term" value="F:mannosyl-oligosaccharide 1,2-alpha-mannosidase activity"/>
    <property type="evidence" value="ECO:0007669"/>
    <property type="project" value="InterPro"/>
</dbReference>
<comment type="cofactor">
    <cofactor evidence="1 7">
        <name>Ca(2+)</name>
        <dbReference type="ChEBI" id="CHEBI:29108"/>
    </cofactor>
</comment>
<comment type="pathway">
    <text evidence="2">Protein modification; protein glycosylation.</text>
</comment>
<keyword evidence="4 9" id="KW-0378">Hydrolase</keyword>
<keyword evidence="10" id="KW-0812">Transmembrane</keyword>
<dbReference type="InterPro" id="IPR050749">
    <property type="entry name" value="Glycosyl_Hydrolase_47"/>
</dbReference>
<evidence type="ECO:0000256" key="2">
    <source>
        <dbReference type="ARBA" id="ARBA00004922"/>
    </source>
</evidence>
<dbReference type="SUPFAM" id="SSF48225">
    <property type="entry name" value="Seven-hairpin glycosidases"/>
    <property type="match status" value="1"/>
</dbReference>
<evidence type="ECO:0000313" key="11">
    <source>
        <dbReference type="EMBL" id="TIC33634.1"/>
    </source>
</evidence>
<feature type="active site" description="Proton donor" evidence="6">
    <location>
        <position position="247"/>
    </location>
</feature>
<dbReference type="InterPro" id="IPR036026">
    <property type="entry name" value="Seven-hairpin_glycosidases"/>
</dbReference>
<comment type="similarity">
    <text evidence="3 9">Belongs to the glycosyl hydrolase 47 family.</text>
</comment>
<evidence type="ECO:0000256" key="7">
    <source>
        <dbReference type="PIRSR" id="PIRSR601382-2"/>
    </source>
</evidence>
<keyword evidence="10" id="KW-1133">Transmembrane helix</keyword>
<evidence type="ECO:0000256" key="8">
    <source>
        <dbReference type="PIRSR" id="PIRSR601382-3"/>
    </source>
</evidence>
<dbReference type="GO" id="GO:0016020">
    <property type="term" value="C:membrane"/>
    <property type="evidence" value="ECO:0007669"/>
    <property type="project" value="InterPro"/>
</dbReference>
<feature type="binding site" evidence="7">
    <location>
        <position position="640"/>
    </location>
    <ligand>
        <name>Ca(2+)</name>
        <dbReference type="ChEBI" id="CHEBI:29108"/>
    </ligand>
</feature>
<keyword evidence="7" id="KW-0479">Metal-binding</keyword>
<dbReference type="EMBL" id="SPRO01000004">
    <property type="protein sequence ID" value="TIC33634.1"/>
    <property type="molecule type" value="Genomic_DNA"/>
</dbReference>
<reference evidence="11 12" key="1">
    <citation type="submission" date="2019-03" db="EMBL/GenBank/DDBJ databases">
        <title>Sequencing 25 genomes of Wallemia mellicola.</title>
        <authorList>
            <person name="Gostincar C."/>
        </authorList>
    </citation>
    <scope>NUCLEOTIDE SEQUENCE [LARGE SCALE GENOMIC DNA]</scope>
    <source>
        <strain evidence="11 12">EXF-8738</strain>
    </source>
</reference>
<dbReference type="GO" id="GO:0036503">
    <property type="term" value="P:ERAD pathway"/>
    <property type="evidence" value="ECO:0007669"/>
    <property type="project" value="UniProtKB-ARBA"/>
</dbReference>
<feature type="active site" evidence="6">
    <location>
        <position position="378"/>
    </location>
</feature>
<comment type="caution">
    <text evidence="11">The sequence shown here is derived from an EMBL/GenBank/DDBJ whole genome shotgun (WGS) entry which is preliminary data.</text>
</comment>
<dbReference type="Gene3D" id="1.50.10.10">
    <property type="match status" value="1"/>
</dbReference>
<keyword evidence="7" id="KW-0106">Calcium</keyword>
<dbReference type="GO" id="GO:0005975">
    <property type="term" value="P:carbohydrate metabolic process"/>
    <property type="evidence" value="ECO:0007669"/>
    <property type="project" value="InterPro"/>
</dbReference>
<dbReference type="GO" id="GO:0005783">
    <property type="term" value="C:endoplasmic reticulum"/>
    <property type="evidence" value="ECO:0007669"/>
    <property type="project" value="TreeGrafter"/>
</dbReference>
<proteinExistence type="inferred from homology"/>
<evidence type="ECO:0000256" key="6">
    <source>
        <dbReference type="PIRSR" id="PIRSR601382-1"/>
    </source>
</evidence>
<gene>
    <name evidence="11" type="ORF">E3Q10_00652</name>
</gene>
<dbReference type="GO" id="GO:0005509">
    <property type="term" value="F:calcium ion binding"/>
    <property type="evidence" value="ECO:0007669"/>
    <property type="project" value="InterPro"/>
</dbReference>
<evidence type="ECO:0000256" key="9">
    <source>
        <dbReference type="RuleBase" id="RU361193"/>
    </source>
</evidence>
<dbReference type="PANTHER" id="PTHR11742">
    <property type="entry name" value="MANNOSYL-OLIGOSACCHARIDE ALPHA-1,2-MANNOSIDASE-RELATED"/>
    <property type="match status" value="1"/>
</dbReference>
<evidence type="ECO:0000256" key="1">
    <source>
        <dbReference type="ARBA" id="ARBA00001913"/>
    </source>
</evidence>
<evidence type="ECO:0000256" key="4">
    <source>
        <dbReference type="ARBA" id="ARBA00022801"/>
    </source>
</evidence>
<feature type="disulfide bond" evidence="8">
    <location>
        <begin position="457"/>
        <end position="486"/>
    </location>
</feature>
<keyword evidence="10" id="KW-0472">Membrane</keyword>
<dbReference type="PRINTS" id="PR00747">
    <property type="entry name" value="GLYHDRLASE47"/>
</dbReference>
<dbReference type="EC" id="3.2.1.-" evidence="9"/>
<dbReference type="Pfam" id="PF01532">
    <property type="entry name" value="Glyco_hydro_47"/>
    <property type="match status" value="1"/>
</dbReference>
<evidence type="ECO:0000256" key="5">
    <source>
        <dbReference type="ARBA" id="ARBA00023157"/>
    </source>
</evidence>
<dbReference type="PANTHER" id="PTHR11742:SF103">
    <property type="entry name" value="ENDOPLASMIC RETICULUM MANNOSIDASE MNL2-RELATED"/>
    <property type="match status" value="1"/>
</dbReference>
<dbReference type="InterPro" id="IPR012341">
    <property type="entry name" value="6hp_glycosidase-like_sf"/>
</dbReference>
<keyword evidence="5 8" id="KW-1015">Disulfide bond</keyword>
<accession>A0A4T0R8F0</accession>
<evidence type="ECO:0000256" key="10">
    <source>
        <dbReference type="SAM" id="Phobius"/>
    </source>
</evidence>
<feature type="transmembrane region" description="Helical" evidence="10">
    <location>
        <begin position="12"/>
        <end position="31"/>
    </location>
</feature>
<feature type="active site" description="Proton donor" evidence="6">
    <location>
        <position position="500"/>
    </location>
</feature>
<name>A0A4T0R8F0_9BASI</name>
<dbReference type="Proteomes" id="UP000305647">
    <property type="component" value="Unassembled WGS sequence"/>
</dbReference>
<dbReference type="InterPro" id="IPR001382">
    <property type="entry name" value="Glyco_hydro_47"/>
</dbReference>
<evidence type="ECO:0000256" key="3">
    <source>
        <dbReference type="ARBA" id="ARBA00007658"/>
    </source>
</evidence>
<protein>
    <recommendedName>
        <fullName evidence="9">alpha-1,2-Mannosidase</fullName>
        <ecNumber evidence="9">3.2.1.-</ecNumber>
    </recommendedName>
</protein>